<organism evidence="2 3">
    <name type="scientific">Dorcoceras hygrometricum</name>
    <dbReference type="NCBI Taxonomy" id="472368"/>
    <lineage>
        <taxon>Eukaryota</taxon>
        <taxon>Viridiplantae</taxon>
        <taxon>Streptophyta</taxon>
        <taxon>Embryophyta</taxon>
        <taxon>Tracheophyta</taxon>
        <taxon>Spermatophyta</taxon>
        <taxon>Magnoliopsida</taxon>
        <taxon>eudicotyledons</taxon>
        <taxon>Gunneridae</taxon>
        <taxon>Pentapetalae</taxon>
        <taxon>asterids</taxon>
        <taxon>lamiids</taxon>
        <taxon>Lamiales</taxon>
        <taxon>Gesneriaceae</taxon>
        <taxon>Didymocarpoideae</taxon>
        <taxon>Trichosporeae</taxon>
        <taxon>Loxocarpinae</taxon>
        <taxon>Dorcoceras</taxon>
    </lineage>
</organism>
<evidence type="ECO:0000256" key="1">
    <source>
        <dbReference type="SAM" id="MobiDB-lite"/>
    </source>
</evidence>
<evidence type="ECO:0000313" key="3">
    <source>
        <dbReference type="Proteomes" id="UP000250235"/>
    </source>
</evidence>
<gene>
    <name evidence="2" type="ORF">F511_41756</name>
</gene>
<proteinExistence type="predicted"/>
<reference evidence="2 3" key="1">
    <citation type="journal article" date="2015" name="Proc. Natl. Acad. Sci. U.S.A.">
        <title>The resurrection genome of Boea hygrometrica: A blueprint for survival of dehydration.</title>
        <authorList>
            <person name="Xiao L."/>
            <person name="Yang G."/>
            <person name="Zhang L."/>
            <person name="Yang X."/>
            <person name="Zhao S."/>
            <person name="Ji Z."/>
            <person name="Zhou Q."/>
            <person name="Hu M."/>
            <person name="Wang Y."/>
            <person name="Chen M."/>
            <person name="Xu Y."/>
            <person name="Jin H."/>
            <person name="Xiao X."/>
            <person name="Hu G."/>
            <person name="Bao F."/>
            <person name="Hu Y."/>
            <person name="Wan P."/>
            <person name="Li L."/>
            <person name="Deng X."/>
            <person name="Kuang T."/>
            <person name="Xiang C."/>
            <person name="Zhu J.K."/>
            <person name="Oliver M.J."/>
            <person name="He Y."/>
        </authorList>
    </citation>
    <scope>NUCLEOTIDE SEQUENCE [LARGE SCALE GENOMIC DNA]</scope>
    <source>
        <strain evidence="3">cv. XS01</strain>
    </source>
</reference>
<sequence>MFEVALDSSRKALSFITDFGGRRWLEKKHEAAIFGSVFVRAGSNQFSRGLNCGNCCTESGYPAGRGADPARGAPGGGSAAGRGFYPAGGAPGGG</sequence>
<name>A0A2Z7CNG8_9LAMI</name>
<dbReference type="EMBL" id="KQ993924">
    <property type="protein sequence ID" value="KZV48328.1"/>
    <property type="molecule type" value="Genomic_DNA"/>
</dbReference>
<dbReference type="AlphaFoldDB" id="A0A2Z7CNG8"/>
<keyword evidence="3" id="KW-1185">Reference proteome</keyword>
<accession>A0A2Z7CNG8</accession>
<evidence type="ECO:0000313" key="2">
    <source>
        <dbReference type="EMBL" id="KZV48328.1"/>
    </source>
</evidence>
<dbReference type="Proteomes" id="UP000250235">
    <property type="component" value="Unassembled WGS sequence"/>
</dbReference>
<protein>
    <submittedName>
        <fullName evidence="2">Uncharacterized protein</fullName>
    </submittedName>
</protein>
<feature type="region of interest" description="Disordered" evidence="1">
    <location>
        <begin position="65"/>
        <end position="94"/>
    </location>
</feature>